<dbReference type="Proteomes" id="UP000000238">
    <property type="component" value="Chromosome"/>
</dbReference>
<accession>Q2SF86</accession>
<dbReference type="EMBL" id="CP000155">
    <property type="protein sequence ID" value="ABC30688.1"/>
    <property type="molecule type" value="Genomic_DNA"/>
</dbReference>
<sequence>MNPGCLSCLSPFQAIPQKLGYTQAVFGGNCGGTPHRRLLTINQADK</sequence>
<evidence type="ECO:0000313" key="1">
    <source>
        <dbReference type="EMBL" id="ABC30688.1"/>
    </source>
</evidence>
<evidence type="ECO:0000313" key="2">
    <source>
        <dbReference type="Proteomes" id="UP000000238"/>
    </source>
</evidence>
<dbReference type="KEGG" id="hch:HCH_03969"/>
<reference evidence="1 2" key="1">
    <citation type="journal article" date="2005" name="Nucleic Acids Res.">
        <title>Genomic blueprint of Hahella chejuensis, a marine microbe producing an algicidal agent.</title>
        <authorList>
            <person name="Jeong H."/>
            <person name="Yim J.H."/>
            <person name="Lee C."/>
            <person name="Choi S.-H."/>
            <person name="Park Y.K."/>
            <person name="Yoon S.H."/>
            <person name="Hur C.-G."/>
            <person name="Kang H.-Y."/>
            <person name="Kim D."/>
            <person name="Lee H.H."/>
            <person name="Park K.H."/>
            <person name="Park S.-H."/>
            <person name="Park H.-S."/>
            <person name="Lee H.K."/>
            <person name="Oh T.K."/>
            <person name="Kim J.F."/>
        </authorList>
    </citation>
    <scope>NUCLEOTIDE SEQUENCE [LARGE SCALE GENOMIC DNA]</scope>
    <source>
        <strain evidence="1 2">KCTC 2396</strain>
    </source>
</reference>
<dbReference type="AlphaFoldDB" id="Q2SF86"/>
<name>Q2SF86_HAHCH</name>
<keyword evidence="2" id="KW-1185">Reference proteome</keyword>
<dbReference type="STRING" id="349521.HCH_03969"/>
<gene>
    <name evidence="1" type="ordered locus">HCH_03969</name>
</gene>
<organism evidence="1 2">
    <name type="scientific">Hahella chejuensis (strain KCTC 2396)</name>
    <dbReference type="NCBI Taxonomy" id="349521"/>
    <lineage>
        <taxon>Bacteria</taxon>
        <taxon>Pseudomonadati</taxon>
        <taxon>Pseudomonadota</taxon>
        <taxon>Gammaproteobacteria</taxon>
        <taxon>Oceanospirillales</taxon>
        <taxon>Hahellaceae</taxon>
        <taxon>Hahella</taxon>
    </lineage>
</organism>
<dbReference type="HOGENOM" id="CLU_3184362_0_0_6"/>
<protein>
    <submittedName>
        <fullName evidence="1">Uncharacterized protein</fullName>
    </submittedName>
</protein>
<proteinExistence type="predicted"/>